<dbReference type="RefSeq" id="WP_282212481.1">
    <property type="nucleotide sequence ID" value="NZ_CP118247.1"/>
</dbReference>
<gene>
    <name evidence="1" type="ORF">PSQ90_05885</name>
</gene>
<proteinExistence type="predicted"/>
<evidence type="ECO:0000313" key="2">
    <source>
        <dbReference type="Proteomes" id="UP001222118"/>
    </source>
</evidence>
<name>A0ABY7Z010_9HYPH</name>
<protein>
    <recommendedName>
        <fullName evidence="3">Ricin B lectin domain-containing protein</fullName>
    </recommendedName>
</protein>
<reference evidence="1 2" key="1">
    <citation type="submission" date="2023-02" db="EMBL/GenBank/DDBJ databases">
        <title>Devosia chondri sp. nov., isolated from the phycosphere of marine algae.</title>
        <authorList>
            <person name="Kim J.M."/>
            <person name="Lee J.K."/>
            <person name="Choi B.J."/>
            <person name="Bayburt H."/>
            <person name="Jeon C.O."/>
        </authorList>
    </citation>
    <scope>NUCLEOTIDE SEQUENCE [LARGE SCALE GENOMIC DNA]</scope>
    <source>
        <strain evidence="1 2">G2-5</strain>
    </source>
</reference>
<dbReference type="CDD" id="cd23432">
    <property type="entry name" value="beta-trefoil_Ricin_EndoBetaGal-like"/>
    <property type="match status" value="1"/>
</dbReference>
<keyword evidence="2" id="KW-1185">Reference proteome</keyword>
<sequence length="726" mass="79189">MSADPAQYLLLDVNAVAQAGISGAQTQAAQPPQSAPAQQQAIEPQLTVDNTTGVDVDVLYVDQSGNFVPYQLLTSGNRLILPSQAGFIWYFGVGGQTIVGQYQTTQQPDQYFVLDENLINAAMQTAPGVPAAQTNAVQQAQQAQQAQLQRPLPTAPTVSDPTMLPAGPRADVPIPQSTNQGQALVPFRPDWVRDTWELGQKDMRLISTLKSGRSLFTDQNGQVGASGLDTATSAANWYLEPTGNKDEYLFRSARETKKYLYIDPDSVSGSPVLFGETDLNAPTAHWRVSDADIGANLIVSVARPDLMMFENSGTVEMRPTKTARAATVNDIWYVDTVADWLSLRGIVSALNDNIAQADQDYVALQAQHDAEQAAREEADRIALLAHPYSATDPNDPGYFWVHPAQGPVDASNPAGMGITYSFDRVSMPDIMQTLLDFDTNRTQSVHLNFKPEVYAFVNNGVAYVRMKTEGVTGIELQSNGMPSSSWTDTERSSTDGTYFLAAATMQSWLQFGTVERWWPVNANTSTNSGSNSDSTTGLNLSLGEFGGDYSKSEGSSLDRQIDDYQVTGVSDRSGAKYDWQGCGLAETTAVVDYCLYRSPIDLYDDDTVALKAIKPIATSMTLMQTDTLFKLGPVENLPDKLNLTTYIGANLGAVAIRPKSEEELRRQSMPFGSAEGFKLFYSAEAWERMFESSDTTISRASTEVVESTQTRGFQFVIELDISQLKS</sequence>
<dbReference type="EMBL" id="CP118247">
    <property type="protein sequence ID" value="WDR06968.1"/>
    <property type="molecule type" value="Genomic_DNA"/>
</dbReference>
<dbReference type="Proteomes" id="UP001222118">
    <property type="component" value="Chromosome"/>
</dbReference>
<evidence type="ECO:0008006" key="3">
    <source>
        <dbReference type="Google" id="ProtNLM"/>
    </source>
</evidence>
<accession>A0ABY7Z010</accession>
<organism evidence="1 2">
    <name type="scientific">Devosia rhodophyticola</name>
    <dbReference type="NCBI Taxonomy" id="3026423"/>
    <lineage>
        <taxon>Bacteria</taxon>
        <taxon>Pseudomonadati</taxon>
        <taxon>Pseudomonadota</taxon>
        <taxon>Alphaproteobacteria</taxon>
        <taxon>Hyphomicrobiales</taxon>
        <taxon>Devosiaceae</taxon>
        <taxon>Devosia</taxon>
    </lineage>
</organism>
<evidence type="ECO:0000313" key="1">
    <source>
        <dbReference type="EMBL" id="WDR06968.1"/>
    </source>
</evidence>